<dbReference type="GO" id="GO:0031146">
    <property type="term" value="P:SCF-dependent proteasomal ubiquitin-dependent protein catabolic process"/>
    <property type="evidence" value="ECO:0007669"/>
    <property type="project" value="TreeGrafter"/>
</dbReference>
<proteinExistence type="predicted"/>
<dbReference type="EMBL" id="CAJGYO010000007">
    <property type="protein sequence ID" value="CAD6245429.1"/>
    <property type="molecule type" value="Genomic_DNA"/>
</dbReference>
<comment type="caution">
    <text evidence="2">The sequence shown here is derived from an EMBL/GenBank/DDBJ whole genome shotgun (WGS) entry which is preliminary data.</text>
</comment>
<evidence type="ECO:0000256" key="1">
    <source>
        <dbReference type="SAM" id="MobiDB-lite"/>
    </source>
</evidence>
<organism evidence="2 3">
    <name type="scientific">Miscanthus lutarioriparius</name>
    <dbReference type="NCBI Taxonomy" id="422564"/>
    <lineage>
        <taxon>Eukaryota</taxon>
        <taxon>Viridiplantae</taxon>
        <taxon>Streptophyta</taxon>
        <taxon>Embryophyta</taxon>
        <taxon>Tracheophyta</taxon>
        <taxon>Spermatophyta</taxon>
        <taxon>Magnoliopsida</taxon>
        <taxon>Liliopsida</taxon>
        <taxon>Poales</taxon>
        <taxon>Poaceae</taxon>
        <taxon>PACMAD clade</taxon>
        <taxon>Panicoideae</taxon>
        <taxon>Andropogonodae</taxon>
        <taxon>Andropogoneae</taxon>
        <taxon>Saccharinae</taxon>
        <taxon>Miscanthus</taxon>
    </lineage>
</organism>
<dbReference type="PANTHER" id="PTHR13318:SF255">
    <property type="entry name" value="OS08G0459100 PROTEIN"/>
    <property type="match status" value="1"/>
</dbReference>
<evidence type="ECO:0000313" key="3">
    <source>
        <dbReference type="Proteomes" id="UP000604825"/>
    </source>
</evidence>
<reference evidence="2" key="1">
    <citation type="submission" date="2020-10" db="EMBL/GenBank/DDBJ databases">
        <authorList>
            <person name="Han B."/>
            <person name="Lu T."/>
            <person name="Zhao Q."/>
            <person name="Huang X."/>
            <person name="Zhao Y."/>
        </authorList>
    </citation>
    <scope>NUCLEOTIDE SEQUENCE</scope>
</reference>
<protein>
    <submittedName>
        <fullName evidence="2">Uncharacterized protein</fullName>
    </submittedName>
</protein>
<sequence length="648" mass="71323">MLHRDVGTPTKRCKTILVGGVQTEYVSDTDSDSDDDCKILGSSWIKPSPVAMNMDRTEKGDVDDPANASNGESLQTHNLLRTANGGVVEQLVYPSGSPSSFEAKVSAVMYFNEDSSQYSSRKEVKVKEKLVLGNNNSRVDANVGSAVGTSSSKFNPDRKGKGKMTNSKREGYQAGPKFAFFKADKDEHSEDDEEEELQADPDAQDWPGPFATAARIYEEREAKLRARELNSSKVGKSANRVIVWSPSKDRKNPARAQAPSLSSLCLNTLMEHSECIESLGGIPEELKNKLLKILCHSRKMKTHLLHELLCDSPTELHLSECSWLSEDDFEKTFEKCSTESLQDLQLDISGRCMPDYILPSTLAKVPNCMPLLRKISLKGNYRLSDNGLGTIISAAPSLSSLNLCECSLLTSSGIDVLANKLHSVLRELYIDECTNVDALAILPALQKINHLEVLSMSGIQSVCDKFVKELIAVHGSNLKELAFAGCLELTSSSIKTIGEYCQELTSLDLRNLDRLRDSAMRHLRGCRLIRKLKLQRNAFSDEAVSRYLEESGGCLTELMLNNVKKVGDLTALAISLKCSVLLEALDLSFCRELTDEALGLIVDSCPTLRILKLFGCTQVTDLFLKGHSNTSVKIVGIEGSILVQMDNR</sequence>
<dbReference type="InterPro" id="IPR006553">
    <property type="entry name" value="Leu-rich_rpt_Cys-con_subtyp"/>
</dbReference>
<dbReference type="PANTHER" id="PTHR13318">
    <property type="entry name" value="PARTNER OF PAIRED, ISOFORM B-RELATED"/>
    <property type="match status" value="1"/>
</dbReference>
<gene>
    <name evidence="2" type="ORF">NCGR_LOCUS29736</name>
</gene>
<keyword evidence="3" id="KW-1185">Reference proteome</keyword>
<feature type="region of interest" description="Disordered" evidence="1">
    <location>
        <begin position="142"/>
        <end position="170"/>
    </location>
</feature>
<name>A0A811PNM1_9POAL</name>
<dbReference type="SMART" id="SM00367">
    <property type="entry name" value="LRR_CC"/>
    <property type="match status" value="6"/>
</dbReference>
<feature type="compositionally biased region" description="Acidic residues" evidence="1">
    <location>
        <begin position="189"/>
        <end position="203"/>
    </location>
</feature>
<dbReference type="OrthoDB" id="10257471at2759"/>
<dbReference type="Gene3D" id="3.80.10.10">
    <property type="entry name" value="Ribonuclease Inhibitor"/>
    <property type="match status" value="2"/>
</dbReference>
<dbReference type="SUPFAM" id="SSF52047">
    <property type="entry name" value="RNI-like"/>
    <property type="match status" value="1"/>
</dbReference>
<dbReference type="FunFam" id="3.80.10.10:FF:001327">
    <property type="entry name" value="Os08g0459100 protein"/>
    <property type="match status" value="1"/>
</dbReference>
<dbReference type="InterPro" id="IPR032675">
    <property type="entry name" value="LRR_dom_sf"/>
</dbReference>
<feature type="region of interest" description="Disordered" evidence="1">
    <location>
        <begin position="185"/>
        <end position="208"/>
    </location>
</feature>
<dbReference type="AlphaFoldDB" id="A0A811PNM1"/>
<dbReference type="Proteomes" id="UP000604825">
    <property type="component" value="Unassembled WGS sequence"/>
</dbReference>
<accession>A0A811PNM1</accession>
<evidence type="ECO:0000313" key="2">
    <source>
        <dbReference type="EMBL" id="CAD6245429.1"/>
    </source>
</evidence>
<dbReference type="GO" id="GO:0019005">
    <property type="term" value="C:SCF ubiquitin ligase complex"/>
    <property type="evidence" value="ECO:0007669"/>
    <property type="project" value="TreeGrafter"/>
</dbReference>